<evidence type="ECO:0000256" key="2">
    <source>
        <dbReference type="ARBA" id="ARBA00022525"/>
    </source>
</evidence>
<evidence type="ECO:0000256" key="5">
    <source>
        <dbReference type="ARBA" id="ARBA00023119"/>
    </source>
</evidence>
<dbReference type="OrthoDB" id="5971203at2759"/>
<dbReference type="InterPro" id="IPR036179">
    <property type="entry name" value="Ig-like_dom_sf"/>
</dbReference>
<dbReference type="PANTHER" id="PTHR12231:SF253">
    <property type="entry name" value="DPR-INTERACTING PROTEIN ETA, ISOFORM B-RELATED"/>
    <property type="match status" value="1"/>
</dbReference>
<comment type="subcellular location">
    <subcellularLocation>
        <location evidence="1">Secreted</location>
    </subcellularLocation>
</comment>
<feature type="domain" description="Fibrinogen C-terminal" evidence="9">
    <location>
        <begin position="171"/>
        <end position="224"/>
    </location>
</feature>
<dbReference type="SUPFAM" id="SSF48726">
    <property type="entry name" value="Immunoglobulin"/>
    <property type="match status" value="2"/>
</dbReference>
<keyword evidence="6" id="KW-1015">Disulfide bond</keyword>
<dbReference type="Proteomes" id="UP001163046">
    <property type="component" value="Unassembled WGS sequence"/>
</dbReference>
<dbReference type="InterPro" id="IPR000885">
    <property type="entry name" value="Fib_collagen_C"/>
</dbReference>
<evidence type="ECO:0000313" key="11">
    <source>
        <dbReference type="Proteomes" id="UP001163046"/>
    </source>
</evidence>
<accession>A0A9W9ZJH0</accession>
<proteinExistence type="predicted"/>
<evidence type="ECO:0000259" key="8">
    <source>
        <dbReference type="PROSITE" id="PS50835"/>
    </source>
</evidence>
<feature type="domain" description="Ig-like" evidence="8">
    <location>
        <begin position="1"/>
        <end position="70"/>
    </location>
</feature>
<comment type="caution">
    <text evidence="10">The sequence shown here is derived from an EMBL/GenBank/DDBJ whole genome shotgun (WGS) entry which is preliminary data.</text>
</comment>
<dbReference type="InterPro" id="IPR003599">
    <property type="entry name" value="Ig_sub"/>
</dbReference>
<dbReference type="InterPro" id="IPR036056">
    <property type="entry name" value="Fibrinogen-like_C"/>
</dbReference>
<feature type="domain" description="Ig-like" evidence="8">
    <location>
        <begin position="75"/>
        <end position="164"/>
    </location>
</feature>
<keyword evidence="5" id="KW-0176">Collagen</keyword>
<dbReference type="InterPro" id="IPR007110">
    <property type="entry name" value="Ig-like_dom"/>
</dbReference>
<evidence type="ECO:0000313" key="10">
    <source>
        <dbReference type="EMBL" id="KAJ7382837.1"/>
    </source>
</evidence>
<dbReference type="InterPro" id="IPR013098">
    <property type="entry name" value="Ig_I-set"/>
</dbReference>
<dbReference type="PROSITE" id="PS51406">
    <property type="entry name" value="FIBRINOGEN_C_2"/>
    <property type="match status" value="1"/>
</dbReference>
<evidence type="ECO:0000256" key="1">
    <source>
        <dbReference type="ARBA" id="ARBA00004613"/>
    </source>
</evidence>
<dbReference type="Pfam" id="PF01410">
    <property type="entry name" value="COLFI"/>
    <property type="match status" value="1"/>
</dbReference>
<evidence type="ECO:0000256" key="6">
    <source>
        <dbReference type="ARBA" id="ARBA00023157"/>
    </source>
</evidence>
<dbReference type="AlphaFoldDB" id="A0A9W9ZJH0"/>
<keyword evidence="7" id="KW-0393">Immunoglobulin domain</keyword>
<keyword evidence="3" id="KW-0732">Signal</keyword>
<dbReference type="InterPro" id="IPR002181">
    <property type="entry name" value="Fibrinogen_a/b/g_C_dom"/>
</dbReference>
<dbReference type="SMART" id="SM00409">
    <property type="entry name" value="IG"/>
    <property type="match status" value="2"/>
</dbReference>
<dbReference type="NCBIfam" id="NF040941">
    <property type="entry name" value="GGGWT_bact"/>
    <property type="match status" value="1"/>
</dbReference>
<evidence type="ECO:0000256" key="3">
    <source>
        <dbReference type="ARBA" id="ARBA00022729"/>
    </source>
</evidence>
<evidence type="ECO:0000259" key="9">
    <source>
        <dbReference type="PROSITE" id="PS51406"/>
    </source>
</evidence>
<dbReference type="EMBL" id="MU825913">
    <property type="protein sequence ID" value="KAJ7382837.1"/>
    <property type="molecule type" value="Genomic_DNA"/>
</dbReference>
<keyword evidence="11" id="KW-1185">Reference proteome</keyword>
<dbReference type="SUPFAM" id="SSF56496">
    <property type="entry name" value="Fibrinogen C-terminal domain-like"/>
    <property type="match status" value="1"/>
</dbReference>
<dbReference type="GO" id="GO:0005576">
    <property type="term" value="C:extracellular region"/>
    <property type="evidence" value="ECO:0007669"/>
    <property type="project" value="UniProtKB-SubCell"/>
</dbReference>
<evidence type="ECO:0000256" key="4">
    <source>
        <dbReference type="ARBA" id="ARBA00022737"/>
    </source>
</evidence>
<dbReference type="InterPro" id="IPR013783">
    <property type="entry name" value="Ig-like_fold"/>
</dbReference>
<dbReference type="PANTHER" id="PTHR12231">
    <property type="entry name" value="CTX-RELATED TYPE I TRANSMEMBRANE PROTEIN"/>
    <property type="match status" value="1"/>
</dbReference>
<dbReference type="CDD" id="cd00096">
    <property type="entry name" value="Ig"/>
    <property type="match status" value="1"/>
</dbReference>
<dbReference type="GO" id="GO:0005581">
    <property type="term" value="C:collagen trimer"/>
    <property type="evidence" value="ECO:0007669"/>
    <property type="project" value="UniProtKB-KW"/>
</dbReference>
<sequence>MENDPVTLNCFATGQPVPSVKWERLGRGDILAQNPSGALKITKAQAWHSGKYTCRAFNSHGMTESTVELKVKGKPVIRERFLSSRSGKITVNAYQDVTMFCQVSGYPAPVVTWQKPDYTDMPEGRTEISNDRLVIRKIRVEESAVYVCKAQNAYGSVEMRYTVSVTPRGGRGRGDAARNCKELKAQIPSTASGRYWIDPDLGSTDNAYEAYCDQETDGGGWTLVWSFGYKAGKSSVFTKFMTPRPSIPTHPSASEYRQMSPLSTTIPFNTSALGAMNFSLWKTLGTEVLLQSNQINWYICKDGSGSIVKWTDGSISCRVAKTLIARCSHKAPNYIATDLNYGMKLTDGRYSSYFYKVAVMESSYSGGRRLDACGRTYGGNLVRANNPRGAWFVR</sequence>
<organism evidence="10 11">
    <name type="scientific">Desmophyllum pertusum</name>
    <dbReference type="NCBI Taxonomy" id="174260"/>
    <lineage>
        <taxon>Eukaryota</taxon>
        <taxon>Metazoa</taxon>
        <taxon>Cnidaria</taxon>
        <taxon>Anthozoa</taxon>
        <taxon>Hexacorallia</taxon>
        <taxon>Scleractinia</taxon>
        <taxon>Caryophylliina</taxon>
        <taxon>Caryophylliidae</taxon>
        <taxon>Desmophyllum</taxon>
    </lineage>
</organism>
<gene>
    <name evidence="10" type="ORF">OS493_032473</name>
</gene>
<name>A0A9W9ZJH0_9CNID</name>
<evidence type="ECO:0000256" key="7">
    <source>
        <dbReference type="ARBA" id="ARBA00023319"/>
    </source>
</evidence>
<reference evidence="10" key="1">
    <citation type="submission" date="2023-01" db="EMBL/GenBank/DDBJ databases">
        <title>Genome assembly of the deep-sea coral Lophelia pertusa.</title>
        <authorList>
            <person name="Herrera S."/>
            <person name="Cordes E."/>
        </authorList>
    </citation>
    <scope>NUCLEOTIDE SEQUENCE</scope>
    <source>
        <strain evidence="10">USNM1676648</strain>
        <tissue evidence="10">Polyp</tissue>
    </source>
</reference>
<dbReference type="InterPro" id="IPR003598">
    <property type="entry name" value="Ig_sub2"/>
</dbReference>
<dbReference type="Pfam" id="PF13927">
    <property type="entry name" value="Ig_3"/>
    <property type="match status" value="1"/>
</dbReference>
<keyword evidence="4" id="KW-0677">Repeat</keyword>
<protein>
    <submittedName>
        <fullName evidence="10">Uncharacterized protein</fullName>
    </submittedName>
</protein>
<dbReference type="Gene3D" id="3.30.750.130">
    <property type="match status" value="1"/>
</dbReference>
<dbReference type="InterPro" id="IPR051170">
    <property type="entry name" value="Neural/epithelial_adhesion"/>
</dbReference>
<dbReference type="PROSITE" id="PS50835">
    <property type="entry name" value="IG_LIKE"/>
    <property type="match status" value="2"/>
</dbReference>
<dbReference type="Pfam" id="PF07679">
    <property type="entry name" value="I-set"/>
    <property type="match status" value="1"/>
</dbReference>
<dbReference type="SMART" id="SM00408">
    <property type="entry name" value="IGc2"/>
    <property type="match status" value="2"/>
</dbReference>
<keyword evidence="2" id="KW-0964">Secreted</keyword>
<dbReference type="GO" id="GO:0005201">
    <property type="term" value="F:extracellular matrix structural constituent"/>
    <property type="evidence" value="ECO:0007669"/>
    <property type="project" value="InterPro"/>
</dbReference>
<dbReference type="Gene3D" id="2.60.40.10">
    <property type="entry name" value="Immunoglobulins"/>
    <property type="match status" value="2"/>
</dbReference>